<gene>
    <name evidence="1" type="ORF">MRATA1EN1_LOCUS31066</name>
</gene>
<comment type="caution">
    <text evidence="1">The sequence shown here is derived from an EMBL/GenBank/DDBJ whole genome shotgun (WGS) entry which is preliminary data.</text>
</comment>
<dbReference type="Proteomes" id="UP001176941">
    <property type="component" value="Unassembled WGS sequence"/>
</dbReference>
<evidence type="ECO:0000313" key="2">
    <source>
        <dbReference type="Proteomes" id="UP001176941"/>
    </source>
</evidence>
<name>A0ABN8XMP0_RANTA</name>
<accession>A0ABN8XMP0</accession>
<protein>
    <submittedName>
        <fullName evidence="1">Uncharacterized protein</fullName>
    </submittedName>
</protein>
<organism evidence="1 2">
    <name type="scientific">Rangifer tarandus platyrhynchus</name>
    <name type="common">Svalbard reindeer</name>
    <dbReference type="NCBI Taxonomy" id="3082113"/>
    <lineage>
        <taxon>Eukaryota</taxon>
        <taxon>Metazoa</taxon>
        <taxon>Chordata</taxon>
        <taxon>Craniata</taxon>
        <taxon>Vertebrata</taxon>
        <taxon>Euteleostomi</taxon>
        <taxon>Mammalia</taxon>
        <taxon>Eutheria</taxon>
        <taxon>Laurasiatheria</taxon>
        <taxon>Artiodactyla</taxon>
        <taxon>Ruminantia</taxon>
        <taxon>Pecora</taxon>
        <taxon>Cervidae</taxon>
        <taxon>Odocoileinae</taxon>
        <taxon>Rangifer</taxon>
    </lineage>
</organism>
<sequence>HVCGVLSFIGDIRFLPMYCMTRGLYGTGGPNECDNEAHGAPVTVVSYSLTRRRIKYEYSAPSAVGDARVVESILLVARMASSKQASERCRNYLMFKPLHQHDEHRAEAARALWTPMHTTSCAYVDAGILRFLDQRRIQYLAGRDRRRLLSCTNGTRPRHSSDTWGAQRGRRCFVKAALPTSPACCQISVSVPHSVTGRSVAVCGRRRRSRLHCYELHTKGAGT</sequence>
<reference evidence="1" key="1">
    <citation type="submission" date="2023-04" db="EMBL/GenBank/DDBJ databases">
        <authorList>
            <consortium name="ELIXIR-Norway"/>
        </authorList>
    </citation>
    <scope>NUCLEOTIDE SEQUENCE [LARGE SCALE GENOMIC DNA]</scope>
</reference>
<evidence type="ECO:0000313" key="1">
    <source>
        <dbReference type="EMBL" id="CAI9149448.1"/>
    </source>
</evidence>
<keyword evidence="2" id="KW-1185">Reference proteome</keyword>
<feature type="non-terminal residue" evidence="1">
    <location>
        <position position="1"/>
    </location>
</feature>
<dbReference type="EMBL" id="CATKSN020000319">
    <property type="protein sequence ID" value="CAI9149448.1"/>
    <property type="molecule type" value="Genomic_DNA"/>
</dbReference>
<proteinExistence type="predicted"/>